<reference evidence="1 2" key="2">
    <citation type="journal article" date="2013" name="Genome Biol. Evol.">
        <title>Genome sequencing of Giardia lamblia genotypes A2 and B isolates (DH and GS) and comparative analysis with the genomes of genotypes A1 and E (WB and Pig).</title>
        <authorList>
            <person name="Adam R.D."/>
            <person name="Dahlstrom E.W."/>
            <person name="Martens C.A."/>
            <person name="Bruno D.P."/>
            <person name="Barbian K.D."/>
            <person name="Ricklefs S.M."/>
            <person name="Hernandez M.M."/>
            <person name="Narla N.P."/>
            <person name="Patel R.B."/>
            <person name="Porcella S.F."/>
            <person name="Nash T.E."/>
        </authorList>
    </citation>
    <scope>NUCLEOTIDE SEQUENCE [LARGE SCALE GENOMIC DNA]</scope>
    <source>
        <strain evidence="1 2">GS</strain>
    </source>
</reference>
<gene>
    <name evidence="1" type="ORF">GSB_152787</name>
</gene>
<comment type="caution">
    <text evidence="1">The sequence shown here is derived from an EMBL/GenBank/DDBJ whole genome shotgun (WGS) entry which is preliminary data.</text>
</comment>
<proteinExistence type="predicted"/>
<reference evidence="2" key="1">
    <citation type="submission" date="2012-02" db="EMBL/GenBank/DDBJ databases">
        <title>Genome sequencing of Giardia lamblia Genotypes A2 and B isolates (DH and GS) and comparative analysis with the genomes of Genotypes A1 and E (WB and Pig).</title>
        <authorList>
            <person name="Adam R."/>
            <person name="Dahlstrom E."/>
            <person name="Martens C."/>
            <person name="Bruno D."/>
            <person name="Barbian K."/>
            <person name="Porcella S.F."/>
            <person name="Nash T."/>
        </authorList>
    </citation>
    <scope>NUCLEOTIDE SEQUENCE</scope>
    <source>
        <strain evidence="2">GS</strain>
    </source>
</reference>
<accession>V6TRR4</accession>
<evidence type="ECO:0000313" key="2">
    <source>
        <dbReference type="Proteomes" id="UP000018040"/>
    </source>
</evidence>
<dbReference type="AlphaFoldDB" id="V6TRR4"/>
<name>V6TRR4_GIAIN</name>
<dbReference type="Proteomes" id="UP000018040">
    <property type="component" value="Unassembled WGS sequence"/>
</dbReference>
<evidence type="ECO:0000313" key="1">
    <source>
        <dbReference type="EMBL" id="ESU41047.1"/>
    </source>
</evidence>
<organism evidence="1 2">
    <name type="scientific">Giardia intestinalis</name>
    <name type="common">Giardia lamblia</name>
    <dbReference type="NCBI Taxonomy" id="5741"/>
    <lineage>
        <taxon>Eukaryota</taxon>
        <taxon>Metamonada</taxon>
        <taxon>Diplomonadida</taxon>
        <taxon>Hexamitidae</taxon>
        <taxon>Giardiinae</taxon>
        <taxon>Giardia</taxon>
    </lineage>
</organism>
<sequence>VPSRSSGGAFVFQEAIDLESLQVDLAFINYSLDTNSE</sequence>
<dbReference type="EMBL" id="AHHH01000151">
    <property type="protein sequence ID" value="ESU41047.1"/>
    <property type="molecule type" value="Genomic_DNA"/>
</dbReference>
<feature type="non-terminal residue" evidence="1">
    <location>
        <position position="1"/>
    </location>
</feature>
<protein>
    <submittedName>
        <fullName evidence="1">Flavodoxins/hemoprotein</fullName>
    </submittedName>
</protein>